<feature type="transmembrane region" description="Helical" evidence="1">
    <location>
        <begin position="7"/>
        <end position="30"/>
    </location>
</feature>
<dbReference type="Proteomes" id="UP000478052">
    <property type="component" value="Unassembled WGS sequence"/>
</dbReference>
<name>A0A6G0ZHA5_APHCR</name>
<evidence type="ECO:0000313" key="3">
    <source>
        <dbReference type="Proteomes" id="UP000478052"/>
    </source>
</evidence>
<proteinExistence type="predicted"/>
<evidence type="ECO:0000313" key="2">
    <source>
        <dbReference type="EMBL" id="KAF0770451.1"/>
    </source>
</evidence>
<keyword evidence="1" id="KW-1133">Transmembrane helix</keyword>
<protein>
    <submittedName>
        <fullName evidence="2">Uncharacterized protein</fullName>
    </submittedName>
</protein>
<feature type="transmembrane region" description="Helical" evidence="1">
    <location>
        <begin position="97"/>
        <end position="117"/>
    </location>
</feature>
<accession>A0A6G0ZHA5</accession>
<reference evidence="2 3" key="1">
    <citation type="submission" date="2019-08" db="EMBL/GenBank/DDBJ databases">
        <title>Whole genome of Aphis craccivora.</title>
        <authorList>
            <person name="Voronova N.V."/>
            <person name="Shulinski R.S."/>
            <person name="Bandarenka Y.V."/>
            <person name="Zhorov D.G."/>
            <person name="Warner D."/>
        </authorList>
    </citation>
    <scope>NUCLEOTIDE SEQUENCE [LARGE SCALE GENOMIC DNA]</scope>
    <source>
        <strain evidence="2">180601</strain>
        <tissue evidence="2">Whole Body</tissue>
    </source>
</reference>
<dbReference type="AlphaFoldDB" id="A0A6G0ZHA5"/>
<dbReference type="EMBL" id="VUJU01000434">
    <property type="protein sequence ID" value="KAF0770451.1"/>
    <property type="molecule type" value="Genomic_DNA"/>
</dbReference>
<keyword evidence="1" id="KW-0812">Transmembrane</keyword>
<comment type="caution">
    <text evidence="2">The sequence shown here is derived from an EMBL/GenBank/DDBJ whole genome shotgun (WGS) entry which is preliminary data.</text>
</comment>
<organism evidence="2 3">
    <name type="scientific">Aphis craccivora</name>
    <name type="common">Cowpea aphid</name>
    <dbReference type="NCBI Taxonomy" id="307492"/>
    <lineage>
        <taxon>Eukaryota</taxon>
        <taxon>Metazoa</taxon>
        <taxon>Ecdysozoa</taxon>
        <taxon>Arthropoda</taxon>
        <taxon>Hexapoda</taxon>
        <taxon>Insecta</taxon>
        <taxon>Pterygota</taxon>
        <taxon>Neoptera</taxon>
        <taxon>Paraneoptera</taxon>
        <taxon>Hemiptera</taxon>
        <taxon>Sternorrhyncha</taxon>
        <taxon>Aphidomorpha</taxon>
        <taxon>Aphidoidea</taxon>
        <taxon>Aphididae</taxon>
        <taxon>Aphidini</taxon>
        <taxon>Aphis</taxon>
        <taxon>Aphis</taxon>
    </lineage>
</organism>
<gene>
    <name evidence="2" type="ORF">FWK35_00008802</name>
</gene>
<keyword evidence="3" id="KW-1185">Reference proteome</keyword>
<evidence type="ECO:0000256" key="1">
    <source>
        <dbReference type="SAM" id="Phobius"/>
    </source>
</evidence>
<sequence>MTRYFLLWFYVYYVNSILNGFYNDVIFFFVSVTTFWSSKSASIFKLSPVSDRKVNLVNTLGVKSKKFPIVFKSVRKNPTKVTEKQEFLRETSFRQNLFFYMAVIQKLMTVTYDLFLLELKKKLKVSTFLRNLLKTRNIAMSIKFFGPIKILEHLISPKFLISYSIFKY</sequence>
<keyword evidence="1" id="KW-0472">Membrane</keyword>